<dbReference type="GO" id="GO:0016787">
    <property type="term" value="F:hydrolase activity"/>
    <property type="evidence" value="ECO:0007669"/>
    <property type="project" value="TreeGrafter"/>
</dbReference>
<dbReference type="PANTHER" id="PTHR10426:SF88">
    <property type="entry name" value="ADIPOCYTE PLASMA MEMBRANE-ASSOCIATED PROTEIN HEMOMUCIN-RELATED"/>
    <property type="match status" value="1"/>
</dbReference>
<organism evidence="5 6">
    <name type="scientific">Zhengella mangrovi</name>
    <dbReference type="NCBI Taxonomy" id="1982044"/>
    <lineage>
        <taxon>Bacteria</taxon>
        <taxon>Pseudomonadati</taxon>
        <taxon>Pseudomonadota</taxon>
        <taxon>Alphaproteobacteria</taxon>
        <taxon>Hyphomicrobiales</taxon>
        <taxon>Notoacmeibacteraceae</taxon>
        <taxon>Zhengella</taxon>
    </lineage>
</organism>
<dbReference type="Pfam" id="PF03088">
    <property type="entry name" value="Str_synth"/>
    <property type="match status" value="1"/>
</dbReference>
<dbReference type="InterPro" id="IPR011042">
    <property type="entry name" value="6-blade_b-propeller_TolB-like"/>
</dbReference>
<accession>A0A2G1QJK4</accession>
<sequence length="366" mass="39307">MIAALRSFRDRLLGRGDAACTVPVFDGVLKPNHALDRATAWAGVSDPADMACDGKRLLVAAGERVLEIDPAEPAQPREVFHASGRITAIAAFAGGIAIGVEGLAVRIHGGRFDGTRWTSACGQPFKCVNAIAANGDTLLVCDASRHNGPEDWQRDLMERRSSGRIVRLDPASGQELLLAEKLAYPFGVAVEPDGSLLFPESWKHRVVRLAPGKHPEPVLENLPGYPSRLVPAQGGGFWLTVFACRTQLVEFILRERKYREIMMATIAPELWPAPQLRPPHSFLEPLQGGGIKQMGVLKPWAPPRSYGLVVRLDAGGRIRRSLHSRVDGSNHGVVAAAAIGQALFCLSVGADAVLRLDAEPAQGDGA</sequence>
<comment type="similarity">
    <text evidence="1">Belongs to the strictosidine synthase family.</text>
</comment>
<dbReference type="AlphaFoldDB" id="A0A2G1QJK4"/>
<dbReference type="Proteomes" id="UP000221168">
    <property type="component" value="Unassembled WGS sequence"/>
</dbReference>
<dbReference type="RefSeq" id="WP_099307671.1">
    <property type="nucleotide sequence ID" value="NZ_PDVP01000013.1"/>
</dbReference>
<dbReference type="EMBL" id="PDVP01000013">
    <property type="protein sequence ID" value="PHP65644.1"/>
    <property type="molecule type" value="Genomic_DNA"/>
</dbReference>
<evidence type="ECO:0000259" key="4">
    <source>
        <dbReference type="Pfam" id="PF03088"/>
    </source>
</evidence>
<keyword evidence="3" id="KW-0325">Glycoprotein</keyword>
<evidence type="ECO:0000313" key="5">
    <source>
        <dbReference type="EMBL" id="PHP65644.1"/>
    </source>
</evidence>
<gene>
    <name evidence="5" type="ORF">CSC94_17495</name>
</gene>
<name>A0A2G1QJK4_9HYPH</name>
<protein>
    <recommendedName>
        <fullName evidence="4">Strictosidine synthase conserved region domain-containing protein</fullName>
    </recommendedName>
</protein>
<evidence type="ECO:0000313" key="6">
    <source>
        <dbReference type="Proteomes" id="UP000221168"/>
    </source>
</evidence>
<dbReference type="InterPro" id="IPR018119">
    <property type="entry name" value="Strictosidine_synth_cons-reg"/>
</dbReference>
<feature type="domain" description="Strictosidine synthase conserved region" evidence="4">
    <location>
        <begin position="131"/>
        <end position="208"/>
    </location>
</feature>
<dbReference type="PANTHER" id="PTHR10426">
    <property type="entry name" value="STRICTOSIDINE SYNTHASE-RELATED"/>
    <property type="match status" value="1"/>
</dbReference>
<dbReference type="Gene3D" id="2.120.10.30">
    <property type="entry name" value="TolB, C-terminal domain"/>
    <property type="match status" value="1"/>
</dbReference>
<dbReference type="OrthoDB" id="8872498at2"/>
<proteinExistence type="inferred from homology"/>
<keyword evidence="2" id="KW-0597">Phosphoprotein</keyword>
<comment type="caution">
    <text evidence="5">The sequence shown here is derived from an EMBL/GenBank/DDBJ whole genome shotgun (WGS) entry which is preliminary data.</text>
</comment>
<evidence type="ECO:0000256" key="3">
    <source>
        <dbReference type="ARBA" id="ARBA00023180"/>
    </source>
</evidence>
<keyword evidence="6" id="KW-1185">Reference proteome</keyword>
<reference evidence="5 6" key="1">
    <citation type="submission" date="2017-10" db="EMBL/GenBank/DDBJ databases">
        <title>Sedimentibacterium mangrovi gen. nov., sp. nov., a novel member of family Phyllobacteriacea isolated from mangrove sediment.</title>
        <authorList>
            <person name="Liao H."/>
            <person name="Tian Y."/>
        </authorList>
    </citation>
    <scope>NUCLEOTIDE SEQUENCE [LARGE SCALE GENOMIC DNA]</scope>
    <source>
        <strain evidence="5 6">X9-2-2</strain>
    </source>
</reference>
<dbReference type="SUPFAM" id="SSF63829">
    <property type="entry name" value="Calcium-dependent phosphotriesterase"/>
    <property type="match status" value="1"/>
</dbReference>
<evidence type="ECO:0000256" key="1">
    <source>
        <dbReference type="ARBA" id="ARBA00009191"/>
    </source>
</evidence>
<evidence type="ECO:0000256" key="2">
    <source>
        <dbReference type="ARBA" id="ARBA00022553"/>
    </source>
</evidence>